<feature type="region of interest" description="Disordered" evidence="5">
    <location>
        <begin position="1"/>
        <end position="46"/>
    </location>
</feature>
<dbReference type="GO" id="GO:0015629">
    <property type="term" value="C:actin cytoskeleton"/>
    <property type="evidence" value="ECO:0007669"/>
    <property type="project" value="TreeGrafter"/>
</dbReference>
<dbReference type="InterPro" id="IPR036028">
    <property type="entry name" value="SH3-like_dom_sf"/>
</dbReference>
<feature type="region of interest" description="Disordered" evidence="5">
    <location>
        <begin position="403"/>
        <end position="456"/>
    </location>
</feature>
<evidence type="ECO:0000256" key="4">
    <source>
        <dbReference type="PROSITE-ProRule" id="PRU00192"/>
    </source>
</evidence>
<feature type="compositionally biased region" description="Low complexity" evidence="5">
    <location>
        <begin position="116"/>
        <end position="126"/>
    </location>
</feature>
<evidence type="ECO:0000256" key="1">
    <source>
        <dbReference type="ARBA" id="ARBA00004496"/>
    </source>
</evidence>
<sequence length="504" mass="54662">MEGLGINFHSKQDAVDGVRESGSKTEAENLAAAASRGGGPPEAQPQCLSQIQRSALQTPKISDEPPTQLIEQLLEENYRGQAETFVRKSSQASVRSLSLSQTSRDLGTELQDIQRSVRTPSSRTPSGVNRVIVEPYQIHSGGRRNNRSGFTPDGASPHSTYGHRIYSVPRPPTGDPLSIPKRSDRRSRVQDPASRDSFFFTGLERQAIAELVHANPRECDRHPNCTDCHNLEYAYYENKTMPTTMPPEERQKIINNNRSLRNIKNELENLLESGAINDTAYDAMMQSLPAESSLNGSAPSRSSAASPSPAPTAAFSNLNVSDPPPPAYNTPTPPSLPGRTPSKPEISRATALYRYAEAGDCNFEVGDQISVFEHMNADWWLGKNLRTGQEGVFPVNYVQIQTNPNRNGGTNGNMSPAPHGYYGNDKANGYGGYQPQQQQQGPPPPGPSNPYNSAIPPMQIAEQPVESRPGKGQEIGKKFGKKLGNAAIFGAGATIGGNIVNSIF</sequence>
<proteinExistence type="predicted"/>
<dbReference type="SMART" id="SM00326">
    <property type="entry name" value="SH3"/>
    <property type="match status" value="1"/>
</dbReference>
<dbReference type="Gene3D" id="2.30.30.40">
    <property type="entry name" value="SH3 Domains"/>
    <property type="match status" value="1"/>
</dbReference>
<feature type="compositionally biased region" description="Low complexity" evidence="5">
    <location>
        <begin position="89"/>
        <end position="101"/>
    </location>
</feature>
<protein>
    <recommendedName>
        <fullName evidence="6">SH3 domain-containing protein</fullName>
    </recommendedName>
</protein>
<dbReference type="AlphaFoldDB" id="A0A9P6VCJ6"/>
<feature type="region of interest" description="Disordered" evidence="5">
    <location>
        <begin position="87"/>
        <end position="193"/>
    </location>
</feature>
<dbReference type="Pfam" id="PF00018">
    <property type="entry name" value="SH3_1"/>
    <property type="match status" value="1"/>
</dbReference>
<dbReference type="PANTHER" id="PTHR47174:SF3">
    <property type="entry name" value="BRIDGING INTEGRATOR 3"/>
    <property type="match status" value="1"/>
</dbReference>
<dbReference type="PROSITE" id="PS50002">
    <property type="entry name" value="SH3"/>
    <property type="match status" value="1"/>
</dbReference>
<dbReference type="GO" id="GO:0051666">
    <property type="term" value="P:actin cortical patch localization"/>
    <property type="evidence" value="ECO:0007669"/>
    <property type="project" value="InterPro"/>
</dbReference>
<dbReference type="EMBL" id="VNKQ01000017">
    <property type="protein sequence ID" value="KAG0645947.1"/>
    <property type="molecule type" value="Genomic_DNA"/>
</dbReference>
<keyword evidence="8" id="KW-1185">Reference proteome</keyword>
<dbReference type="GO" id="GO:0097320">
    <property type="term" value="P:plasma membrane tubulation"/>
    <property type="evidence" value="ECO:0007669"/>
    <property type="project" value="TreeGrafter"/>
</dbReference>
<evidence type="ECO:0000256" key="2">
    <source>
        <dbReference type="ARBA" id="ARBA00022443"/>
    </source>
</evidence>
<feature type="region of interest" description="Disordered" evidence="5">
    <location>
        <begin position="291"/>
        <end position="344"/>
    </location>
</feature>
<reference evidence="7" key="1">
    <citation type="submission" date="2019-07" db="EMBL/GenBank/DDBJ databases">
        <title>Hyphodiscus hymeniophilus genome sequencing and assembly.</title>
        <authorList>
            <person name="Kramer G."/>
            <person name="Nodwell J."/>
        </authorList>
    </citation>
    <scope>NUCLEOTIDE SEQUENCE</scope>
    <source>
        <strain evidence="7">ATCC 34498</strain>
    </source>
</reference>
<accession>A0A9P6VCJ6</accession>
<evidence type="ECO:0000256" key="5">
    <source>
        <dbReference type="SAM" id="MobiDB-lite"/>
    </source>
</evidence>
<feature type="compositionally biased region" description="Basic and acidic residues" evidence="5">
    <location>
        <begin position="10"/>
        <end position="27"/>
    </location>
</feature>
<evidence type="ECO:0000313" key="8">
    <source>
        <dbReference type="Proteomes" id="UP000785200"/>
    </source>
</evidence>
<feature type="domain" description="SH3" evidence="6">
    <location>
        <begin position="344"/>
        <end position="403"/>
    </location>
</feature>
<feature type="compositionally biased region" description="Low complexity" evidence="5">
    <location>
        <begin position="297"/>
        <end position="314"/>
    </location>
</feature>
<evidence type="ECO:0000256" key="3">
    <source>
        <dbReference type="ARBA" id="ARBA00022490"/>
    </source>
</evidence>
<dbReference type="PANTHER" id="PTHR47174">
    <property type="entry name" value="BRIDGING INTEGRATOR 3"/>
    <property type="match status" value="1"/>
</dbReference>
<dbReference type="GO" id="GO:0008289">
    <property type="term" value="F:lipid binding"/>
    <property type="evidence" value="ECO:0007669"/>
    <property type="project" value="TreeGrafter"/>
</dbReference>
<organism evidence="7 8">
    <name type="scientific">Hyphodiscus hymeniophilus</name>
    <dbReference type="NCBI Taxonomy" id="353542"/>
    <lineage>
        <taxon>Eukaryota</taxon>
        <taxon>Fungi</taxon>
        <taxon>Dikarya</taxon>
        <taxon>Ascomycota</taxon>
        <taxon>Pezizomycotina</taxon>
        <taxon>Leotiomycetes</taxon>
        <taxon>Helotiales</taxon>
        <taxon>Hyphodiscaceae</taxon>
        <taxon>Hyphodiscus</taxon>
    </lineage>
</organism>
<feature type="compositionally biased region" description="Pro residues" evidence="5">
    <location>
        <begin position="322"/>
        <end position="336"/>
    </location>
</feature>
<comment type="subcellular location">
    <subcellularLocation>
        <location evidence="1">Cytoplasm</location>
    </subcellularLocation>
</comment>
<dbReference type="OrthoDB" id="6250593at2759"/>
<evidence type="ECO:0000313" key="7">
    <source>
        <dbReference type="EMBL" id="KAG0645947.1"/>
    </source>
</evidence>
<keyword evidence="2 4" id="KW-0728">SH3 domain</keyword>
<dbReference type="SUPFAM" id="SSF50044">
    <property type="entry name" value="SH3-domain"/>
    <property type="match status" value="1"/>
</dbReference>
<name>A0A9P6VCJ6_9HELO</name>
<comment type="caution">
    <text evidence="7">The sequence shown here is derived from an EMBL/GenBank/DDBJ whole genome shotgun (WGS) entry which is preliminary data.</text>
</comment>
<dbReference type="InterPro" id="IPR046982">
    <property type="entry name" value="BIN3/RVS161-like"/>
</dbReference>
<dbReference type="InterPro" id="IPR001452">
    <property type="entry name" value="SH3_domain"/>
</dbReference>
<gene>
    <name evidence="7" type="ORF">D0Z07_7997</name>
</gene>
<dbReference type="GO" id="GO:0006897">
    <property type="term" value="P:endocytosis"/>
    <property type="evidence" value="ECO:0007669"/>
    <property type="project" value="InterPro"/>
</dbReference>
<dbReference type="GO" id="GO:0005737">
    <property type="term" value="C:cytoplasm"/>
    <property type="evidence" value="ECO:0007669"/>
    <property type="project" value="UniProtKB-SubCell"/>
</dbReference>
<keyword evidence="3" id="KW-0963">Cytoplasm</keyword>
<dbReference type="Proteomes" id="UP000785200">
    <property type="component" value="Unassembled WGS sequence"/>
</dbReference>
<evidence type="ECO:0000259" key="6">
    <source>
        <dbReference type="PROSITE" id="PS50002"/>
    </source>
</evidence>